<dbReference type="PANTHER" id="PTHR43792:SF13">
    <property type="entry name" value="ACETYLTRANSFERASE"/>
    <property type="match status" value="1"/>
</dbReference>
<dbReference type="CDD" id="cd04301">
    <property type="entry name" value="NAT_SF"/>
    <property type="match status" value="1"/>
</dbReference>
<dbReference type="InterPro" id="IPR051531">
    <property type="entry name" value="N-acetyltransferase"/>
</dbReference>
<evidence type="ECO:0000259" key="1">
    <source>
        <dbReference type="PROSITE" id="PS51186"/>
    </source>
</evidence>
<proteinExistence type="predicted"/>
<protein>
    <submittedName>
        <fullName evidence="2">Unannotated protein</fullName>
    </submittedName>
</protein>
<feature type="domain" description="N-acetyltransferase" evidence="1">
    <location>
        <begin position="16"/>
        <end position="182"/>
    </location>
</feature>
<dbReference type="Gene3D" id="3.40.630.30">
    <property type="match status" value="1"/>
</dbReference>
<organism evidence="2">
    <name type="scientific">freshwater metagenome</name>
    <dbReference type="NCBI Taxonomy" id="449393"/>
    <lineage>
        <taxon>unclassified sequences</taxon>
        <taxon>metagenomes</taxon>
        <taxon>ecological metagenomes</taxon>
    </lineage>
</organism>
<accession>A0A6J6M7K3</accession>
<evidence type="ECO:0000313" key="2">
    <source>
        <dbReference type="EMBL" id="CAB4668695.1"/>
    </source>
</evidence>
<dbReference type="PANTHER" id="PTHR43792">
    <property type="entry name" value="GNAT FAMILY, PUTATIVE (AFU_ORTHOLOGUE AFUA_3G00765)-RELATED-RELATED"/>
    <property type="match status" value="1"/>
</dbReference>
<sequence length="190" mass="21544">MSDLDLRQSVIDTPRLELHHLTAAEIISLFETPEEKWIYEGKSYTNPYRQLVDDSGPLAWRVPQVKANPSVNKWFVRWIVQKSTHEIIGSSSFHGAPNENGMIEIGLGIDPKFQNQGYGFEALTGMWGWACSQEGIKTLRYTVSLTNLPSIALVNKFGFTRIGEQLDEIDGPEEVYEISSVEFARMHLLD</sequence>
<dbReference type="PROSITE" id="PS51186">
    <property type="entry name" value="GNAT"/>
    <property type="match status" value="1"/>
</dbReference>
<dbReference type="Pfam" id="PF13302">
    <property type="entry name" value="Acetyltransf_3"/>
    <property type="match status" value="1"/>
</dbReference>
<dbReference type="InterPro" id="IPR016181">
    <property type="entry name" value="Acyl_CoA_acyltransferase"/>
</dbReference>
<reference evidence="2" key="1">
    <citation type="submission" date="2020-05" db="EMBL/GenBank/DDBJ databases">
        <authorList>
            <person name="Chiriac C."/>
            <person name="Salcher M."/>
            <person name="Ghai R."/>
            <person name="Kavagutti S V."/>
        </authorList>
    </citation>
    <scope>NUCLEOTIDE SEQUENCE</scope>
</reference>
<dbReference type="InterPro" id="IPR000182">
    <property type="entry name" value="GNAT_dom"/>
</dbReference>
<dbReference type="SUPFAM" id="SSF55729">
    <property type="entry name" value="Acyl-CoA N-acyltransferases (Nat)"/>
    <property type="match status" value="1"/>
</dbReference>
<name>A0A6J6M7K3_9ZZZZ</name>
<gene>
    <name evidence="2" type="ORF">UFOPK2275_00939</name>
</gene>
<dbReference type="AlphaFoldDB" id="A0A6J6M7K3"/>
<dbReference type="EMBL" id="CAEZWQ010000119">
    <property type="protein sequence ID" value="CAB4668695.1"/>
    <property type="molecule type" value="Genomic_DNA"/>
</dbReference>
<dbReference type="GO" id="GO:0016747">
    <property type="term" value="F:acyltransferase activity, transferring groups other than amino-acyl groups"/>
    <property type="evidence" value="ECO:0007669"/>
    <property type="project" value="InterPro"/>
</dbReference>